<feature type="transmembrane region" description="Helical" evidence="3">
    <location>
        <begin position="1593"/>
        <end position="1611"/>
    </location>
</feature>
<dbReference type="OrthoDB" id="40037at2759"/>
<dbReference type="Proteomes" id="UP000241890">
    <property type="component" value="Unassembled WGS sequence"/>
</dbReference>
<feature type="compositionally biased region" description="Basic residues" evidence="2">
    <location>
        <begin position="1456"/>
        <end position="1465"/>
    </location>
</feature>
<sequence length="1896" mass="209004">MLSVVLVAFLVQAVRAQTTANCNSNEEGILLSDCPLSEVVLGDGDSMDLSFGTSVLELPFLVESTDGTTRTISHEGSFTMHGKGYGANGAARTAPGPIIRMAKGAKVTVRYTNDLDPPSPGNHTSNIHTHGLHVSGDEDDVALKIPPGESHDYVYTLPTDHAGGSHWYHPHMHPLAVAFTGAGAAGMLIIDDADDGTEIPTELLDTPEQVIFVQHVDPPRLLDLSDGVEDDPFSHRIGVKDTTFAVNVSGLGFDSATDAFANFKSDGIFLINGLYKPRLEVEQGIWYRWRIAHVAAVRDLKMAIYNASAATPSNCEVRVIARDGVYLRDGPRDLNFAANHSIHLHPANRADVLVRCSGEPGTQALVYDNFDAFDEEGLVDDSRQDPVYQREFLFTISVISATQTSALPDTAFSWQACLPFYLADLLDREPSPYSGFTLAEVQEASATIARPDFEERWKSPDFLQWVILVNPFSVNNVEFAKDWITADEALPEQRNVSVMRLGEVQEWELTESSHNHPLHIHVNHYQLLHDIEDETGFHKRGDWLDTVRPRTGAAVSFRFQPDTFLGRVALHCHNMEHSDEGAKAQAYIIENPNLSDSRVPSLTRPWADICGSEVALETPTSSGTTPTPSPTASPVETSIKVTINNVADVTYSHAGIVLSTRVVQARADTPVEYCWTRREGQFTDDVEAEIGELVERSSCELSAAEIEKVNEVYATSPLSPNLAIKPYAVPAVSTGKVSFRYELVAKQANASSYTNEIGFRVYGFPAAPSVVVSSSQGTAGVTRFTLTAIPADDAENTDVFEYKFALERNTLGAEPVSISEWSSSPTLSNVVLPFTQKTETVSYTSVVAFVRDGYGAESPASDPVFIRLSVPSSIDEVTVASKVDDEDPDESLRDQLAYSSVLTRALESLSDEGVDTLKSQITTQLEGALTLLHERTFSSQLGELIMLVLLEIALSLDDDDIALAERVAEMFQTTLSLWRNEITRVVEVASAANVEPNLAFSVPEGAMGIASEVLAELASLSGICQYNFSLTDLHSDIIETVLAPRLSGQGSFVVSFSGMDSLSYKEFSNGVSGRYQPASSSTDAGKNYTFVEISSELFDPGPSAVYDEVIVSVLRSPPEEICVNGNTVNAIVTKLANIDIKASELGRNLASTERAQQTTAYQQNVVTDVLSLELQHSSVIFASSSRRVNLSLDILYADASSTSAISCSMWDSTGEVWDSDACAVINRTSDIITCECGPITSRSQFAGIQLSEVVDSGLPFDPALLGIILGATIGAWLFLSMWLHTQDVRDANRVQRGAVLAFLAQRHFGKNVRSLEFMKRDAFQKLRAHAQPPMNPTKSFSDLLGDVANAHSVAGLLVFDPQRSRIARSVVVPLAMLAAFASVYMVNKLGDQFEEQSLTLVGFIVGALVVATVILVYRYALYKLAQSERRVLGRVAHLKAQAIAIVDSPWHNSGQVRKRKKRRKNRSADKAWRNPNQHRIEDTELVDLERNISRTANPELEQLRKRQMQVFIKRGQLIFMKAMHDHIMRSKYYRLAKNIASSVWFFRLFNDGLRRIYGGKVHISVALARHERGLARLEKAYHVRPRRCNLPRLLCALLMLGLFAACTYLVAIGTKDISTPRSWALHAVIAFGVGVVIVEPLVLFFVAFALFPRHTREKIPLISRNRGSHFSWDSRISTRSLEMEPISGREPSFRQNSQRSLGGGIQGRRGDWARHQDPSASSLHFSVASDLDNKAGEAFGMQQKQGQQQGQQQQRRRQQREQPRPQSKLSSRRRGSTLSAATGFTGILSKFMTNTVNTDEEGTEYYDEDEDEDEVDDGYETTGTDTTLHQSKSFFGAKSSAPSDSHTTFNTARTPRRRRGSTLSSMLFKRKDARSVFDNDEDEDDPDFRHDDLDFV</sequence>
<feature type="domain" description="Plastocyanin-like" evidence="5">
    <location>
        <begin position="478"/>
        <end position="586"/>
    </location>
</feature>
<dbReference type="InterPro" id="IPR011706">
    <property type="entry name" value="Cu-oxidase_C"/>
</dbReference>
<evidence type="ECO:0000313" key="7">
    <source>
        <dbReference type="EMBL" id="GBG25456.1"/>
    </source>
</evidence>
<protein>
    <submittedName>
        <fullName evidence="7">Iron transport multicopper oxidase FET3</fullName>
    </submittedName>
</protein>
<feature type="region of interest" description="Disordered" evidence="2">
    <location>
        <begin position="616"/>
        <end position="635"/>
    </location>
</feature>
<dbReference type="InterPro" id="IPR011707">
    <property type="entry name" value="Cu-oxidase-like_N"/>
</dbReference>
<name>A0A2R5G346_9STRA</name>
<feature type="transmembrane region" description="Helical" evidence="3">
    <location>
        <begin position="1366"/>
        <end position="1386"/>
    </location>
</feature>
<feature type="region of interest" description="Disordered" evidence="2">
    <location>
        <begin position="1683"/>
        <end position="1719"/>
    </location>
</feature>
<evidence type="ECO:0000259" key="6">
    <source>
        <dbReference type="Pfam" id="PF07732"/>
    </source>
</evidence>
<evidence type="ECO:0000256" key="4">
    <source>
        <dbReference type="SAM" id="SignalP"/>
    </source>
</evidence>
<evidence type="ECO:0000256" key="3">
    <source>
        <dbReference type="SAM" id="Phobius"/>
    </source>
</evidence>
<dbReference type="Gene3D" id="2.60.220.50">
    <property type="match status" value="1"/>
</dbReference>
<feature type="region of interest" description="Disordered" evidence="2">
    <location>
        <begin position="1454"/>
        <end position="1474"/>
    </location>
</feature>
<feature type="transmembrane region" description="Helical" evidence="3">
    <location>
        <begin position="1623"/>
        <end position="1651"/>
    </location>
</feature>
<keyword evidence="3" id="KW-0472">Membrane</keyword>
<feature type="compositionally biased region" description="Low complexity" evidence="2">
    <location>
        <begin position="618"/>
        <end position="635"/>
    </location>
</feature>
<reference evidence="7 8" key="1">
    <citation type="submission" date="2017-12" db="EMBL/GenBank/DDBJ databases">
        <title>Sequencing, de novo assembly and annotation of complete genome of a new Thraustochytrid species, strain FCC1311.</title>
        <authorList>
            <person name="Sedici K."/>
            <person name="Godart F."/>
            <person name="Aiese Cigliano R."/>
            <person name="Sanseverino W."/>
            <person name="Barakat M."/>
            <person name="Ortet P."/>
            <person name="Marechal E."/>
            <person name="Cagnac O."/>
            <person name="Amato A."/>
        </authorList>
    </citation>
    <scope>NUCLEOTIDE SEQUENCE [LARGE SCALE GENOMIC DNA]</scope>
</reference>
<dbReference type="Gene3D" id="2.60.40.420">
    <property type="entry name" value="Cupredoxins - blue copper proteins"/>
    <property type="match status" value="3"/>
</dbReference>
<dbReference type="EMBL" id="BEYU01000012">
    <property type="protein sequence ID" value="GBG25456.1"/>
    <property type="molecule type" value="Genomic_DNA"/>
</dbReference>
<evidence type="ECO:0000256" key="2">
    <source>
        <dbReference type="SAM" id="MobiDB-lite"/>
    </source>
</evidence>
<feature type="signal peptide" evidence="4">
    <location>
        <begin position="1"/>
        <end position="16"/>
    </location>
</feature>
<feature type="transmembrane region" description="Helical" evidence="3">
    <location>
        <begin position="1263"/>
        <end position="1283"/>
    </location>
</feature>
<dbReference type="InParanoid" id="A0A2R5G346"/>
<organism evidence="7 8">
    <name type="scientific">Hondaea fermentalgiana</name>
    <dbReference type="NCBI Taxonomy" id="2315210"/>
    <lineage>
        <taxon>Eukaryota</taxon>
        <taxon>Sar</taxon>
        <taxon>Stramenopiles</taxon>
        <taxon>Bigyra</taxon>
        <taxon>Labyrinthulomycetes</taxon>
        <taxon>Thraustochytrida</taxon>
        <taxon>Thraustochytriidae</taxon>
        <taxon>Hondaea</taxon>
    </lineage>
</organism>
<dbReference type="InterPro" id="IPR046338">
    <property type="entry name" value="GAIN_dom_sf"/>
</dbReference>
<feature type="chain" id="PRO_5015348433" evidence="4">
    <location>
        <begin position="17"/>
        <end position="1896"/>
    </location>
</feature>
<feature type="domain" description="Plastocyanin-like" evidence="6">
    <location>
        <begin position="92"/>
        <end position="193"/>
    </location>
</feature>
<proteinExistence type="inferred from homology"/>
<evidence type="ECO:0000313" key="8">
    <source>
        <dbReference type="Proteomes" id="UP000241890"/>
    </source>
</evidence>
<feature type="compositionally biased region" description="Basic and acidic residues" evidence="2">
    <location>
        <begin position="1887"/>
        <end position="1896"/>
    </location>
</feature>
<evidence type="ECO:0000259" key="5">
    <source>
        <dbReference type="Pfam" id="PF07731"/>
    </source>
</evidence>
<dbReference type="Pfam" id="PF07731">
    <property type="entry name" value="Cu-oxidase_2"/>
    <property type="match status" value="1"/>
</dbReference>
<dbReference type="Pfam" id="PF07732">
    <property type="entry name" value="Cu-oxidase_3"/>
    <property type="match status" value="1"/>
</dbReference>
<feature type="compositionally biased region" description="Acidic residues" evidence="2">
    <location>
        <begin position="1798"/>
        <end position="1819"/>
    </location>
</feature>
<dbReference type="InterPro" id="IPR045087">
    <property type="entry name" value="Cu-oxidase_fam"/>
</dbReference>
<feature type="region of interest" description="Disordered" evidence="2">
    <location>
        <begin position="1740"/>
        <end position="1896"/>
    </location>
</feature>
<keyword evidence="3" id="KW-0812">Transmembrane</keyword>
<comment type="caution">
    <text evidence="7">The sequence shown here is derived from an EMBL/GenBank/DDBJ whole genome shotgun (WGS) entry which is preliminary data.</text>
</comment>
<feature type="compositionally biased region" description="Basic and acidic residues" evidence="2">
    <location>
        <begin position="1708"/>
        <end position="1717"/>
    </location>
</feature>
<feature type="compositionally biased region" description="Low complexity" evidence="2">
    <location>
        <begin position="1742"/>
        <end position="1753"/>
    </location>
</feature>
<dbReference type="InterPro" id="IPR008972">
    <property type="entry name" value="Cupredoxin"/>
</dbReference>
<evidence type="ECO:0000256" key="1">
    <source>
        <dbReference type="ARBA" id="ARBA00010609"/>
    </source>
</evidence>
<comment type="similarity">
    <text evidence="1">Belongs to the multicopper oxidase family.</text>
</comment>
<dbReference type="PANTHER" id="PTHR11709:SF518">
    <property type="entry name" value="MULTICOPPER OXIDASE"/>
    <property type="match status" value="1"/>
</dbReference>
<dbReference type="GO" id="GO:0005507">
    <property type="term" value="F:copper ion binding"/>
    <property type="evidence" value="ECO:0007669"/>
    <property type="project" value="InterPro"/>
</dbReference>
<dbReference type="GO" id="GO:0016491">
    <property type="term" value="F:oxidoreductase activity"/>
    <property type="evidence" value="ECO:0007669"/>
    <property type="project" value="InterPro"/>
</dbReference>
<dbReference type="PANTHER" id="PTHR11709">
    <property type="entry name" value="MULTI-COPPER OXIDASE"/>
    <property type="match status" value="1"/>
</dbReference>
<keyword evidence="4" id="KW-0732">Signal</keyword>
<keyword evidence="8" id="KW-1185">Reference proteome</keyword>
<feature type="transmembrane region" description="Helical" evidence="3">
    <location>
        <begin position="1398"/>
        <end position="1420"/>
    </location>
</feature>
<feature type="compositionally biased region" description="Polar residues" evidence="2">
    <location>
        <begin position="1840"/>
        <end position="1853"/>
    </location>
</feature>
<gene>
    <name evidence="7" type="ORF">FCC1311_016742</name>
</gene>
<dbReference type="SUPFAM" id="SSF49503">
    <property type="entry name" value="Cupredoxins"/>
    <property type="match status" value="3"/>
</dbReference>
<accession>A0A2R5G346</accession>
<keyword evidence="3" id="KW-1133">Transmembrane helix</keyword>